<dbReference type="GO" id="GO:0000785">
    <property type="term" value="C:chromatin"/>
    <property type="evidence" value="ECO:0007669"/>
    <property type="project" value="TreeGrafter"/>
</dbReference>
<evidence type="ECO:0000313" key="2">
    <source>
        <dbReference type="Proteomes" id="UP000887574"/>
    </source>
</evidence>
<proteinExistence type="predicted"/>
<name>A0A915CPG1_9BILA</name>
<dbReference type="GO" id="GO:0051864">
    <property type="term" value="F:histone H3K36 demethylase activity"/>
    <property type="evidence" value="ECO:0007669"/>
    <property type="project" value="TreeGrafter"/>
</dbReference>
<accession>A0A915CPG1</accession>
<protein>
    <submittedName>
        <fullName evidence="3">JmjC domain-containing protein</fullName>
    </submittedName>
</protein>
<dbReference type="PANTHER" id="PTHR10694:SF7">
    <property type="entry name" value="[HISTONE H3]-TRIMETHYL-L-LYSINE(9) DEMETHYLASE"/>
    <property type="match status" value="1"/>
</dbReference>
<sequence>MLFNDPIGYAGELSSQFGPQPIGLHVKDSHMDRLFSYFCRQYNKRQKIFDEVGAVKIVPSAKWSKSNKGDTSTLADVDVPVLSQRSIVTTTGGIFVLPKQLSARPLKAVARKSLPRPRDFPSNMQDVPDYMWKSLATGKMQAEYATSFEVDPTLCQKLDLMSFRGILGALKRHEDVRTIFGFFGTYGSVFCFHTEDFEALSVNILLDGAPKYWIVIAAEHRDKFNQLTAKLYSQENTMCEKPTSHLNFLVSPAQLQAQDIPYTEFIQYPGEIMVIMAGAHHAGFNLGVNYSENVYCGHPSMLEQLKKTNNLCCDCKEEDGKTRKHLPLNRSELDKLEEAAR</sequence>
<evidence type="ECO:0000313" key="3">
    <source>
        <dbReference type="WBParaSite" id="jg1072"/>
    </source>
</evidence>
<dbReference type="SUPFAM" id="SSF51197">
    <property type="entry name" value="Clavaminate synthase-like"/>
    <property type="match status" value="1"/>
</dbReference>
<feature type="domain" description="JmjC" evidence="1">
    <location>
        <begin position="98"/>
        <end position="313"/>
    </location>
</feature>
<dbReference type="GO" id="GO:0010468">
    <property type="term" value="P:regulation of gene expression"/>
    <property type="evidence" value="ECO:0007669"/>
    <property type="project" value="TreeGrafter"/>
</dbReference>
<dbReference type="AlphaFoldDB" id="A0A915CPG1"/>
<evidence type="ECO:0000259" key="1">
    <source>
        <dbReference type="PROSITE" id="PS51184"/>
    </source>
</evidence>
<dbReference type="PANTHER" id="PTHR10694">
    <property type="entry name" value="LYSINE-SPECIFIC DEMETHYLASE"/>
    <property type="match status" value="1"/>
</dbReference>
<dbReference type="Gene3D" id="2.60.120.650">
    <property type="entry name" value="Cupin"/>
    <property type="match status" value="1"/>
</dbReference>
<dbReference type="WBParaSite" id="jg1072">
    <property type="protein sequence ID" value="jg1072"/>
    <property type="gene ID" value="jg1072"/>
</dbReference>
<keyword evidence="2" id="KW-1185">Reference proteome</keyword>
<reference evidence="3" key="1">
    <citation type="submission" date="2022-11" db="UniProtKB">
        <authorList>
            <consortium name="WormBaseParasite"/>
        </authorList>
    </citation>
    <scope>IDENTIFICATION</scope>
</reference>
<dbReference type="Proteomes" id="UP000887574">
    <property type="component" value="Unplaced"/>
</dbReference>
<dbReference type="SMART" id="SM00558">
    <property type="entry name" value="JmjC"/>
    <property type="match status" value="1"/>
</dbReference>
<organism evidence="2 3">
    <name type="scientific">Ditylenchus dipsaci</name>
    <dbReference type="NCBI Taxonomy" id="166011"/>
    <lineage>
        <taxon>Eukaryota</taxon>
        <taxon>Metazoa</taxon>
        <taxon>Ecdysozoa</taxon>
        <taxon>Nematoda</taxon>
        <taxon>Chromadorea</taxon>
        <taxon>Rhabditida</taxon>
        <taxon>Tylenchina</taxon>
        <taxon>Tylenchomorpha</taxon>
        <taxon>Sphaerularioidea</taxon>
        <taxon>Anguinidae</taxon>
        <taxon>Anguininae</taxon>
        <taxon>Ditylenchus</taxon>
    </lineage>
</organism>
<dbReference type="Pfam" id="PF02373">
    <property type="entry name" value="JmjC"/>
    <property type="match status" value="1"/>
</dbReference>
<dbReference type="GO" id="GO:0032454">
    <property type="term" value="F:histone H3K9 demethylase activity"/>
    <property type="evidence" value="ECO:0007669"/>
    <property type="project" value="TreeGrafter"/>
</dbReference>
<dbReference type="GO" id="GO:0005634">
    <property type="term" value="C:nucleus"/>
    <property type="evidence" value="ECO:0007669"/>
    <property type="project" value="TreeGrafter"/>
</dbReference>
<dbReference type="InterPro" id="IPR003347">
    <property type="entry name" value="JmjC_dom"/>
</dbReference>
<dbReference type="PROSITE" id="PS51184">
    <property type="entry name" value="JMJC"/>
    <property type="match status" value="1"/>
</dbReference>